<dbReference type="InterPro" id="IPR057564">
    <property type="entry name" value="HEAT_ATR"/>
</dbReference>
<dbReference type="InterPro" id="IPR003151">
    <property type="entry name" value="PIK-rel_kinase_FAT"/>
</dbReference>
<dbReference type="SMART" id="SM00146">
    <property type="entry name" value="PI3Kc"/>
    <property type="match status" value="1"/>
</dbReference>
<dbReference type="GO" id="GO:0009891">
    <property type="term" value="P:positive regulation of biosynthetic process"/>
    <property type="evidence" value="ECO:0007669"/>
    <property type="project" value="UniProtKB-ARBA"/>
</dbReference>
<dbReference type="InterPro" id="IPR018936">
    <property type="entry name" value="PI3/4_kinase_CS"/>
</dbReference>
<dbReference type="PANTHER" id="PTHR11139:SF9">
    <property type="entry name" value="SERINE_THREONINE-PROTEIN KINASE MTOR"/>
    <property type="match status" value="1"/>
</dbReference>
<comment type="similarity">
    <text evidence="1 9">Belongs to the PI3/PI4-kinase family.</text>
</comment>
<dbReference type="PANTHER" id="PTHR11139">
    <property type="entry name" value="ATAXIA TELANGIECTASIA MUTATED ATM -RELATED"/>
    <property type="match status" value="1"/>
</dbReference>
<organism evidence="13 14">
    <name type="scientific">Orchesella cincta</name>
    <name type="common">Springtail</name>
    <name type="synonym">Podura cincta</name>
    <dbReference type="NCBI Taxonomy" id="48709"/>
    <lineage>
        <taxon>Eukaryota</taxon>
        <taxon>Metazoa</taxon>
        <taxon>Ecdysozoa</taxon>
        <taxon>Arthropoda</taxon>
        <taxon>Hexapoda</taxon>
        <taxon>Collembola</taxon>
        <taxon>Entomobryomorpha</taxon>
        <taxon>Entomobryoidea</taxon>
        <taxon>Orchesellidae</taxon>
        <taxon>Orchesellinae</taxon>
        <taxon>Orchesella</taxon>
    </lineage>
</organism>
<evidence type="ECO:0000259" key="12">
    <source>
        <dbReference type="PROSITE" id="PS51189"/>
    </source>
</evidence>
<dbReference type="SUPFAM" id="SSF56112">
    <property type="entry name" value="Protein kinase-like (PK-like)"/>
    <property type="match status" value="1"/>
</dbReference>
<comment type="caution">
    <text evidence="13">The sequence shown here is derived from an EMBL/GenBank/DDBJ whole genome shotgun (WGS) entry which is preliminary data.</text>
</comment>
<dbReference type="InterPro" id="IPR011009">
    <property type="entry name" value="Kinase-like_dom_sf"/>
</dbReference>
<evidence type="ECO:0000256" key="4">
    <source>
        <dbReference type="ARBA" id="ARBA00022741"/>
    </source>
</evidence>
<dbReference type="Gene3D" id="1.25.40.10">
    <property type="entry name" value="Tetratricopeptide repeat domain"/>
    <property type="match status" value="1"/>
</dbReference>
<dbReference type="Gene3D" id="1.20.120.150">
    <property type="entry name" value="FKBP12-rapamycin binding domain"/>
    <property type="match status" value="1"/>
</dbReference>
<dbReference type="Pfam" id="PF08771">
    <property type="entry name" value="FRB_dom"/>
    <property type="match status" value="1"/>
</dbReference>
<dbReference type="GO" id="GO:0031932">
    <property type="term" value="C:TORC2 complex"/>
    <property type="evidence" value="ECO:0007669"/>
    <property type="project" value="TreeGrafter"/>
</dbReference>
<dbReference type="GO" id="GO:0005524">
    <property type="term" value="F:ATP binding"/>
    <property type="evidence" value="ECO:0007669"/>
    <property type="project" value="UniProtKB-KW"/>
</dbReference>
<dbReference type="GO" id="GO:0044877">
    <property type="term" value="F:protein-containing complex binding"/>
    <property type="evidence" value="ECO:0007669"/>
    <property type="project" value="InterPro"/>
</dbReference>
<evidence type="ECO:0000256" key="2">
    <source>
        <dbReference type="ARBA" id="ARBA00022679"/>
    </source>
</evidence>
<dbReference type="FunFam" id="3.30.1010.10:FF:000004">
    <property type="entry name" value="Serine/threonine-protein kinase TOR"/>
    <property type="match status" value="1"/>
</dbReference>
<dbReference type="CDD" id="cd05169">
    <property type="entry name" value="PIKKc_TOR"/>
    <property type="match status" value="1"/>
</dbReference>
<feature type="domain" description="PI3K/PI4K catalytic" evidence="11">
    <location>
        <begin position="2213"/>
        <end position="2470"/>
    </location>
</feature>
<dbReference type="GO" id="GO:0016242">
    <property type="term" value="P:negative regulation of macroautophagy"/>
    <property type="evidence" value="ECO:0007669"/>
    <property type="project" value="TreeGrafter"/>
</dbReference>
<comment type="catalytic activity">
    <reaction evidence="7 9">
        <text>L-threonyl-[protein] + ATP = O-phospho-L-threonyl-[protein] + ADP + H(+)</text>
        <dbReference type="Rhea" id="RHEA:46608"/>
        <dbReference type="Rhea" id="RHEA-COMP:11060"/>
        <dbReference type="Rhea" id="RHEA-COMP:11605"/>
        <dbReference type="ChEBI" id="CHEBI:15378"/>
        <dbReference type="ChEBI" id="CHEBI:30013"/>
        <dbReference type="ChEBI" id="CHEBI:30616"/>
        <dbReference type="ChEBI" id="CHEBI:61977"/>
        <dbReference type="ChEBI" id="CHEBI:456216"/>
        <dbReference type="EC" id="2.7.11.1"/>
    </reaction>
</comment>
<evidence type="ECO:0000256" key="5">
    <source>
        <dbReference type="ARBA" id="ARBA00022777"/>
    </source>
</evidence>
<dbReference type="SUPFAM" id="SSF48371">
    <property type="entry name" value="ARM repeat"/>
    <property type="match status" value="1"/>
</dbReference>
<dbReference type="GO" id="GO:0038202">
    <property type="term" value="P:TORC1 signaling"/>
    <property type="evidence" value="ECO:0007669"/>
    <property type="project" value="TreeGrafter"/>
</dbReference>
<dbReference type="PROSITE" id="PS00915">
    <property type="entry name" value="PI3_4_KINASE_1"/>
    <property type="match status" value="1"/>
</dbReference>
<dbReference type="SMART" id="SM01346">
    <property type="entry name" value="DUF3385"/>
    <property type="match status" value="1"/>
</dbReference>
<name>A0A1D2NDS8_ORCCI</name>
<evidence type="ECO:0000259" key="11">
    <source>
        <dbReference type="PROSITE" id="PS50290"/>
    </source>
</evidence>
<protein>
    <recommendedName>
        <fullName evidence="9">Serine/threonine-protein kinase TOR</fullName>
        <ecNumber evidence="9">2.7.11.1</ecNumber>
    </recommendedName>
</protein>
<dbReference type="Pfam" id="PF00454">
    <property type="entry name" value="PI3_PI4_kinase"/>
    <property type="match status" value="1"/>
</dbReference>
<evidence type="ECO:0000256" key="8">
    <source>
        <dbReference type="ARBA" id="ARBA00048679"/>
    </source>
</evidence>
<dbReference type="GO" id="GO:0005634">
    <property type="term" value="C:nucleus"/>
    <property type="evidence" value="ECO:0007669"/>
    <property type="project" value="TreeGrafter"/>
</dbReference>
<accession>A0A1D2NDS8</accession>
<dbReference type="Pfam" id="PF11865">
    <property type="entry name" value="mTOR_dom"/>
    <property type="match status" value="1"/>
</dbReference>
<dbReference type="SUPFAM" id="SSF47212">
    <property type="entry name" value="FKBP12-rapamycin-binding domain of FKBP-rapamycin-associated protein (FRAP)"/>
    <property type="match status" value="1"/>
</dbReference>
<evidence type="ECO:0000256" key="3">
    <source>
        <dbReference type="ARBA" id="ARBA00022737"/>
    </source>
</evidence>
<dbReference type="GO" id="GO:0106310">
    <property type="term" value="F:protein serine kinase activity"/>
    <property type="evidence" value="ECO:0007669"/>
    <property type="project" value="RHEA"/>
</dbReference>
<dbReference type="SMART" id="SM01345">
    <property type="entry name" value="Rapamycin_bind"/>
    <property type="match status" value="1"/>
</dbReference>
<dbReference type="OrthoDB" id="2250022at2759"/>
<keyword evidence="2 9" id="KW-0808">Transferase</keyword>
<dbReference type="InterPro" id="IPR000403">
    <property type="entry name" value="PI3/4_kinase_cat_dom"/>
</dbReference>
<dbReference type="InterPro" id="IPR024585">
    <property type="entry name" value="mTOR_dom"/>
</dbReference>
<dbReference type="PROSITE" id="PS50290">
    <property type="entry name" value="PI3_4_KINASE_3"/>
    <property type="match status" value="1"/>
</dbReference>
<keyword evidence="6 9" id="KW-0067">ATP-binding</keyword>
<feature type="domain" description="FAT" evidence="12">
    <location>
        <begin position="1481"/>
        <end position="2039"/>
    </location>
</feature>
<dbReference type="Gene3D" id="1.25.10.10">
    <property type="entry name" value="Leucine-rich Repeat Variant"/>
    <property type="match status" value="3"/>
</dbReference>
<dbReference type="FunFam" id="1.20.120.150:FF:000001">
    <property type="entry name" value="Serine/threonine-protein kinase TOR"/>
    <property type="match status" value="1"/>
</dbReference>
<dbReference type="InterPro" id="IPR014009">
    <property type="entry name" value="PIK_FAT"/>
</dbReference>
<comment type="catalytic activity">
    <reaction evidence="8">
        <text>L-seryl-[protein] + ATP = O-phospho-L-seryl-[protein] + ADP + H(+)</text>
        <dbReference type="Rhea" id="RHEA:17989"/>
        <dbReference type="Rhea" id="RHEA-COMP:9863"/>
        <dbReference type="Rhea" id="RHEA-COMP:11604"/>
        <dbReference type="ChEBI" id="CHEBI:15378"/>
        <dbReference type="ChEBI" id="CHEBI:29999"/>
        <dbReference type="ChEBI" id="CHEBI:30616"/>
        <dbReference type="ChEBI" id="CHEBI:83421"/>
        <dbReference type="ChEBI" id="CHEBI:456216"/>
        <dbReference type="EC" id="2.7.11.1"/>
    </reaction>
</comment>
<dbReference type="Pfam" id="PF13513">
    <property type="entry name" value="HEAT_EZ"/>
    <property type="match status" value="1"/>
</dbReference>
<reference evidence="13 14" key="1">
    <citation type="journal article" date="2016" name="Genome Biol. Evol.">
        <title>Gene Family Evolution Reflects Adaptation to Soil Environmental Stressors in the Genome of the Collembolan Orchesella cincta.</title>
        <authorList>
            <person name="Faddeeva-Vakhrusheva A."/>
            <person name="Derks M.F."/>
            <person name="Anvar S.Y."/>
            <person name="Agamennone V."/>
            <person name="Suring W."/>
            <person name="Smit S."/>
            <person name="van Straalen N.M."/>
            <person name="Roelofs D."/>
        </authorList>
    </citation>
    <scope>NUCLEOTIDE SEQUENCE [LARGE SCALE GENOMIC DNA]</scope>
    <source>
        <tissue evidence="13">Mixed pool</tissue>
    </source>
</reference>
<evidence type="ECO:0000256" key="6">
    <source>
        <dbReference type="ARBA" id="ARBA00022840"/>
    </source>
</evidence>
<keyword evidence="5 9" id="KW-0418">Kinase</keyword>
<dbReference type="InterPro" id="IPR011990">
    <property type="entry name" value="TPR-like_helical_dom_sf"/>
</dbReference>
<evidence type="ECO:0000256" key="9">
    <source>
        <dbReference type="RuleBase" id="RU364109"/>
    </source>
</evidence>
<dbReference type="Proteomes" id="UP000094527">
    <property type="component" value="Unassembled WGS sequence"/>
</dbReference>
<evidence type="ECO:0000313" key="14">
    <source>
        <dbReference type="Proteomes" id="UP000094527"/>
    </source>
</evidence>
<keyword evidence="3" id="KW-0677">Repeat</keyword>
<dbReference type="Pfam" id="PF02259">
    <property type="entry name" value="FAT"/>
    <property type="match status" value="1"/>
</dbReference>
<dbReference type="InterPro" id="IPR050517">
    <property type="entry name" value="DDR_Repair_Kinase"/>
</dbReference>
<dbReference type="PROSITE" id="PS00916">
    <property type="entry name" value="PI3_4_KINASE_2"/>
    <property type="match status" value="1"/>
</dbReference>
<evidence type="ECO:0000313" key="13">
    <source>
        <dbReference type="EMBL" id="ODN03392.1"/>
    </source>
</evidence>
<keyword evidence="14" id="KW-1185">Reference proteome</keyword>
<proteinExistence type="inferred from homology"/>
<dbReference type="Pfam" id="PF23593">
    <property type="entry name" value="HEAT_ATR"/>
    <property type="match status" value="1"/>
</dbReference>
<dbReference type="OMA" id="MRQHSAK"/>
<dbReference type="STRING" id="48709.A0A1D2NDS8"/>
<dbReference type="InterPro" id="IPR036940">
    <property type="entry name" value="PI3/4_kinase_cat_sf"/>
</dbReference>
<keyword evidence="9" id="KW-0723">Serine/threonine-protein kinase</keyword>
<feature type="region of interest" description="Disordered" evidence="10">
    <location>
        <begin position="1"/>
        <end position="34"/>
    </location>
</feature>
<feature type="non-terminal residue" evidence="13">
    <location>
        <position position="1"/>
    </location>
</feature>
<evidence type="ECO:0000256" key="10">
    <source>
        <dbReference type="SAM" id="MobiDB-lite"/>
    </source>
</evidence>
<evidence type="ECO:0000256" key="1">
    <source>
        <dbReference type="ARBA" id="ARBA00011031"/>
    </source>
</evidence>
<keyword evidence="4 9" id="KW-0547">Nucleotide-binding</keyword>
<dbReference type="Gene3D" id="3.30.1010.10">
    <property type="entry name" value="Phosphatidylinositol 3-kinase Catalytic Subunit, Chain A, domain 4"/>
    <property type="match status" value="1"/>
</dbReference>
<dbReference type="InterPro" id="IPR009076">
    <property type="entry name" value="FRB_dom"/>
</dbReference>
<dbReference type="GO" id="GO:0031931">
    <property type="term" value="C:TORC1 complex"/>
    <property type="evidence" value="ECO:0007669"/>
    <property type="project" value="TreeGrafter"/>
</dbReference>
<dbReference type="InterPro" id="IPR026683">
    <property type="entry name" value="TOR_cat"/>
</dbReference>
<gene>
    <name evidence="13" type="ORF">Ocin01_03288</name>
</gene>
<dbReference type="EC" id="2.7.11.1" evidence="9"/>
<evidence type="ECO:0000256" key="7">
    <source>
        <dbReference type="ARBA" id="ARBA00047899"/>
    </source>
</evidence>
<dbReference type="GO" id="GO:0005737">
    <property type="term" value="C:cytoplasm"/>
    <property type="evidence" value="ECO:0007669"/>
    <property type="project" value="TreeGrafter"/>
</dbReference>
<dbReference type="GO" id="GO:0080090">
    <property type="term" value="P:regulation of primary metabolic process"/>
    <property type="evidence" value="ECO:0007669"/>
    <property type="project" value="UniProtKB-ARBA"/>
</dbReference>
<dbReference type="Gene3D" id="1.10.1070.11">
    <property type="entry name" value="Phosphatidylinositol 3-/4-kinase, catalytic domain"/>
    <property type="match status" value="1"/>
</dbReference>
<dbReference type="InterPro" id="IPR011989">
    <property type="entry name" value="ARM-like"/>
</dbReference>
<dbReference type="InterPro" id="IPR036738">
    <property type="entry name" value="FRB_sf"/>
</dbReference>
<dbReference type="PROSITE" id="PS51189">
    <property type="entry name" value="FAT"/>
    <property type="match status" value="1"/>
</dbReference>
<dbReference type="InterPro" id="IPR016024">
    <property type="entry name" value="ARM-type_fold"/>
</dbReference>
<dbReference type="GO" id="GO:0004674">
    <property type="term" value="F:protein serine/threonine kinase activity"/>
    <property type="evidence" value="ECO:0007669"/>
    <property type="project" value="UniProtKB-KW"/>
</dbReference>
<sequence length="2470" mass="280631">KISSLKEKVMASSGFQTGGRQKSSHHSRGQTLRFTSPTTNSMMIQFSSGLKSKNEEVRIKAARDLHHYYLMSALLFNGSLNVKVTTELREVPVEELSLFMDEFNHIIFDMISNADVNERKGAILAIEFTFRVFIEVPNVLHSYHFIESLIGVDVGNTSTRISRFANYLRNTFPSSDVEVMELAAKAVGKLALVSGTYSTEYIDVEVKRAFEWLAATERHEGKRLAAVLVLKELAVATPTFFFQQVQQFFEVIFNAVRDPKPNIREGAVKALRHALIVTAQREKTQTQTHYYKLCFEEAKAGFSGDVTAPPSKEKGITKDDRCHGSLLVLNELLRCSNAEWERAFFELREKLNGNLYGSSADTGFKTHDEKSSSSGHDIISSFFPRWKSRRQNSKRTHQKLHLGTISHGSHISYLHTHHPYIYNQFNEDTMEGTPGSSASSNQAITFTESMACKSIVSENYVEICRQVLEQRISRSTFIQQALFSLLPRLAAFNKELFCQSSQPGGQSFLSLTMSYLLQSLRSKERNEAFITIGLVSVAIDGNIKLHLPKIMEALRSSLPGRETPRKGQKFDPASFTCITLLSISVKSAIREELSDMLESMLATGLSPALTTALREIQLQIPALKREINDGLLKILSQTLMNQPWRHPGMPKNIIIPPSGPGSMVLAQWLRAFPPVQIMETHTRHSLLALETLAKFDVDGNSLIQFVKHCADVFLTSECKIIRLEAVRTCSILLRMAIQGLNGQYSHTVVTTVADVLNKLLVVGVTDADAEVRFCVFENLDEIFDSHLAQPENLSALFVSLYDEVFEIREISLCTIGRLSLINPAYVLPNLRKVLVQILTELEYSGMGRNKEQAARMLGHLVATSPKLIRSYREPVLKALIPKLKDPDPNPGVVVNILVTLGDLAQVAGVEMQPTVPELLTILLEMLNDSGVPLLRGFALWTLGQLVENTGCVITPYQKFPLLLDTLLTYLKTEQQHFVRRGTIRVLGLLGALDPYKHKMHLGQIDVEGSATALVSMTDPKSEIEAVQEMTTSEMLIHMSNATLDEFYPAIAIATLMRIIRDSTLAQHHTSVVQAVTFVFKSLNMNCVTHIPQVIPCLIQVIRTTEMQYKDFLFQQLGMLIAIVKQHIRNYLDDIFALIQDFWMLNSSLQVTIILVVEQVALALGSEFKIYLAKLIPLMLKVLVFDSSKDRVVTANLLNALQKFGTNLDEFLNLLLPPIVKLLDLPDVPTTVKRIAVETIDQLSGSLNVSDFASRIIHPLVRILDTTPELRDNVMDTLATLVIQFGTKFEVFIPMIQQKLRKHNIKHIRYDTVILSRCKEDSYGGADDGDGGNIGKIRPRTYSKSRATMGLTPTDTYSINRFHVSTANLQRAWTASRRVSKEDWLEWLRRLSIEFLKESPSPSLRACHNLAQTYAQLPRDLFNAAFVSCWTELQEEQQNELISSLKQALLVEDLPETTQTILNLAEFMEHCERGPLPLEPEFLGERAMTCCAYAKALHYKEEQFHKSPSLEVLESLISINNKLQNKEAAAALLEYAMKNYGNNLKVQEQWYERLHDWEKALELYVNKKETTPDDIELTLGQMRCLEALGDWQSLEEICRSRWSASNEKDKNKMAHMAAAASWGQNKWEAMEKYVQFIPRDSQDGIFYRALISIHKGHYTQAEQLIDSARDILDTELTAMASESYQRAYNSMVTVQMLAELEEVIQYKVIPERRDDIKLMWWNRLMGCQRVVDDWQKILQVRSIVLGKHEDTRTHLKFASLCRKNGRLKLSYKTLISLMGTEPDIEKDLPTNLPQVTYSFTKHLWAEGKKDVAFRQLKNFVSSTLIPQLNGKVPNQFLHDGVKQEVATAQLRKLLARCYLRLGEWQESLEKQSDTMIAQILNYFSSATEHDPTWYKAWHAFAFMNFDAVHYYTTNPNKPLEQKGDRIGLTPSYISQYTVPAVKGFVKSISLSSSSGSSLQDTLRLLTLWFDFGQWHEVYDALVEGVPNIHIDNWLQVIPQLIARIDTPRHLVGKMIHQVLTDIGKHHPQALIYPLTVASKSSSSARYAAAKKILSNMCEHSQTLVQQAMMVSEELIRVAILWHEMWHEGLEEASRLYFGERNVVGMFQVLEPLHAMLERGPQTLKETSFNQAYGRDLAEALEWCKRYKLSGNVRDLNQAWDLYYHIFKRISRQLPQLISLELQYVSPKLLKCRDLELAIPGSYVPGKPIIHIAQIQSFLQVITSKQRPRKLCITGSNGKNFEYLLKGHEDLRQDERVMQLFGLVNTLLLSDPETFRRNLTIQRYAVIPLSTNSGLIGWVPCTDTLHTLIHDYREKKKILLNIEHRIMLRMAPDYDHLTLMQKVEVFEHALEHTQGDDLARLLWLKSPTSEVWFDRRTNYTRSLAVMSMVGYVLGLGDRHPSNLMLDRRSDTTEKVEPEALNKKALAVVTRVKEKLTGKDFNTDEPLEVKEQVSILVIDTRKLAPSSVIFVEL</sequence>
<dbReference type="EMBL" id="LJIJ01000076">
    <property type="protein sequence ID" value="ODN03392.1"/>
    <property type="molecule type" value="Genomic_DNA"/>
</dbReference>